<accession>A0A8S5PFQ7</accession>
<proteinExistence type="predicted"/>
<organism evidence="1">
    <name type="scientific">Siphoviridae sp. ctwDU14</name>
    <dbReference type="NCBI Taxonomy" id="2825726"/>
    <lineage>
        <taxon>Viruses</taxon>
        <taxon>Duplodnaviria</taxon>
        <taxon>Heunggongvirae</taxon>
        <taxon>Uroviricota</taxon>
        <taxon>Caudoviricetes</taxon>
    </lineage>
</organism>
<name>A0A8S5PFQ7_9CAUD</name>
<sequence>MNYDKNSFLAGITVGRQLKGWASVGTQLRGYTPIVRNDKGVYDYFYLDYLYDVDSSLTFGRFVSATVIYGSDSGVILPDNIERVDAHTIKVYAGISSERRIRVFGSADMGVNFSDGATVPSYGVGFYVDDVVPYELPYMGDSFQWSLPNVGIGETLGIGLIPFHAMDVMSDAGSVSIAQYKYAESFDISYT</sequence>
<protein>
    <submittedName>
        <fullName evidence="1">Uncharacterized protein</fullName>
    </submittedName>
</protein>
<dbReference type="EMBL" id="BK015421">
    <property type="protein sequence ID" value="DAE05918.1"/>
    <property type="molecule type" value="Genomic_DNA"/>
</dbReference>
<evidence type="ECO:0000313" key="1">
    <source>
        <dbReference type="EMBL" id="DAE05918.1"/>
    </source>
</evidence>
<reference evidence="1" key="1">
    <citation type="journal article" date="2021" name="Proc. Natl. Acad. Sci. U.S.A.">
        <title>A Catalog of Tens of Thousands of Viruses from Human Metagenomes Reveals Hidden Associations with Chronic Diseases.</title>
        <authorList>
            <person name="Tisza M.J."/>
            <person name="Buck C.B."/>
        </authorList>
    </citation>
    <scope>NUCLEOTIDE SEQUENCE</scope>
    <source>
        <strain evidence="1">CtwDU14</strain>
    </source>
</reference>